<dbReference type="GeneID" id="113521370"/>
<keyword evidence="1" id="KW-1185">Reference proteome</keyword>
<dbReference type="OrthoDB" id="9983043at2759"/>
<dbReference type="RefSeq" id="XP_026762699.1">
    <property type="nucleotide sequence ID" value="XM_026906898.3"/>
</dbReference>
<dbReference type="SUPFAM" id="SSF47954">
    <property type="entry name" value="Cyclin-like"/>
    <property type="match status" value="1"/>
</dbReference>
<accession>A0A6J1X7H6</accession>
<dbReference type="Proteomes" id="UP001652740">
    <property type="component" value="Unplaced"/>
</dbReference>
<gene>
    <name evidence="2" type="primary">LOC113521370</name>
</gene>
<dbReference type="KEGG" id="gmw:113521370"/>
<evidence type="ECO:0000313" key="2">
    <source>
        <dbReference type="RefSeq" id="XP_026762699.1"/>
    </source>
</evidence>
<organism evidence="1 2">
    <name type="scientific">Galleria mellonella</name>
    <name type="common">Greater wax moth</name>
    <dbReference type="NCBI Taxonomy" id="7137"/>
    <lineage>
        <taxon>Eukaryota</taxon>
        <taxon>Metazoa</taxon>
        <taxon>Ecdysozoa</taxon>
        <taxon>Arthropoda</taxon>
        <taxon>Hexapoda</taxon>
        <taxon>Insecta</taxon>
        <taxon>Pterygota</taxon>
        <taxon>Neoptera</taxon>
        <taxon>Endopterygota</taxon>
        <taxon>Lepidoptera</taxon>
        <taxon>Glossata</taxon>
        <taxon>Ditrysia</taxon>
        <taxon>Pyraloidea</taxon>
        <taxon>Pyralidae</taxon>
        <taxon>Galleriinae</taxon>
        <taxon>Galleria</taxon>
    </lineage>
</organism>
<dbReference type="GO" id="GO:0007131">
    <property type="term" value="P:reciprocal meiotic recombination"/>
    <property type="evidence" value="ECO:0007669"/>
    <property type="project" value="TreeGrafter"/>
</dbReference>
<evidence type="ECO:0000313" key="1">
    <source>
        <dbReference type="Proteomes" id="UP001652740"/>
    </source>
</evidence>
<protein>
    <submittedName>
        <fullName evidence="2">Uncharacterized protein LOC113521370</fullName>
    </submittedName>
</protein>
<reference evidence="2" key="1">
    <citation type="submission" date="2025-08" db="UniProtKB">
        <authorList>
            <consortium name="RefSeq"/>
        </authorList>
    </citation>
    <scope>IDENTIFICATION</scope>
    <source>
        <tissue evidence="2">Whole larvae</tissue>
    </source>
</reference>
<dbReference type="GO" id="GO:0035861">
    <property type="term" value="C:site of double-strand break"/>
    <property type="evidence" value="ECO:0007669"/>
    <property type="project" value="TreeGrafter"/>
</dbReference>
<sequence length="292" mass="32881">MSTKKSQAPISPWIKRIIEETEKEGSEEWPIVLLKGESRHAVWVVSAWLGVDMKGIPGQACRLLERFLCARTRQLVTESTSTEELKRIQRSINEQIIFFLACCILLASKMNTSTSNFNSHTIQRYMQLHGLEISVDKINAMEHDVFSSLGYQISLFSSVEAAELISLEVGLSSKMIEHVGTLTNLAEYRRDELVRLVKKSSTLFPLLKKPENASLRTLHISAGTVATGIFYHLHGEPVSSSTFIKRLKHLTRLSSTFLRFMADAIAQVITKSIDDDDSEEPVTKKKKKSSKV</sequence>
<dbReference type="AlphaFoldDB" id="A0A6J1X7H6"/>
<dbReference type="PANTHER" id="PTHR21615">
    <property type="entry name" value="CYCLIN N-TERMINAL DOMAIN-CONTAINING PROTEIN 1"/>
    <property type="match status" value="1"/>
</dbReference>
<name>A0A6J1X7H6_GALME</name>
<dbReference type="InParanoid" id="A0A6J1X7H6"/>
<proteinExistence type="predicted"/>
<dbReference type="InterPro" id="IPR036915">
    <property type="entry name" value="Cyclin-like_sf"/>
</dbReference>
<dbReference type="PANTHER" id="PTHR21615:SF2">
    <property type="entry name" value="CYCLIN N-TERMINAL DOMAIN-CONTAINING PROTEIN 1"/>
    <property type="match status" value="1"/>
</dbReference>